<comment type="caution">
    <text evidence="9">The sequence shown here is derived from an EMBL/GenBank/DDBJ whole genome shotgun (WGS) entry which is preliminary data.</text>
</comment>
<evidence type="ECO:0000256" key="2">
    <source>
        <dbReference type="ARBA" id="ARBA00023015"/>
    </source>
</evidence>
<gene>
    <name evidence="9" type="ORF">SSX86_029432</name>
</gene>
<dbReference type="CDD" id="cd00265">
    <property type="entry name" value="MADS_MEF2_like"/>
    <property type="match status" value="1"/>
</dbReference>
<evidence type="ECO:0000313" key="10">
    <source>
        <dbReference type="Proteomes" id="UP001408789"/>
    </source>
</evidence>
<keyword evidence="6" id="KW-0175">Coiled coil</keyword>
<dbReference type="Pfam" id="PF00319">
    <property type="entry name" value="SRF-TF"/>
    <property type="match status" value="1"/>
</dbReference>
<dbReference type="PROSITE" id="PS50066">
    <property type="entry name" value="MADS_BOX_2"/>
    <property type="match status" value="1"/>
</dbReference>
<comment type="subcellular location">
    <subcellularLocation>
        <location evidence="1">Nucleus</location>
    </subcellularLocation>
</comment>
<dbReference type="EMBL" id="JBCNJP010000027">
    <property type="protein sequence ID" value="KAK9052802.1"/>
    <property type="molecule type" value="Genomic_DNA"/>
</dbReference>
<dbReference type="Pfam" id="PF01486">
    <property type="entry name" value="K-box"/>
    <property type="match status" value="1"/>
</dbReference>
<protein>
    <submittedName>
        <fullName evidence="9">Uncharacterized protein</fullName>
    </submittedName>
</protein>
<keyword evidence="10" id="KW-1185">Reference proteome</keyword>
<dbReference type="GO" id="GO:0045944">
    <property type="term" value="P:positive regulation of transcription by RNA polymerase II"/>
    <property type="evidence" value="ECO:0007669"/>
    <property type="project" value="InterPro"/>
</dbReference>
<dbReference type="InterPro" id="IPR002100">
    <property type="entry name" value="TF_MADSbox"/>
</dbReference>
<evidence type="ECO:0000256" key="6">
    <source>
        <dbReference type="SAM" id="Coils"/>
    </source>
</evidence>
<reference evidence="9 10" key="1">
    <citation type="submission" date="2024-04" db="EMBL/GenBank/DDBJ databases">
        <title>The reference genome of an endangered Asteraceae, Deinandra increscens subsp. villosa, native to the Central Coast of California.</title>
        <authorList>
            <person name="Guilliams M."/>
            <person name="Hasenstab-Lehman K."/>
            <person name="Meyer R."/>
            <person name="Mcevoy S."/>
        </authorList>
    </citation>
    <scope>NUCLEOTIDE SEQUENCE [LARGE SCALE GENOMIC DNA]</scope>
    <source>
        <tissue evidence="9">Leaf</tissue>
    </source>
</reference>
<accession>A0AAP0CET5</accession>
<feature type="domain" description="MADS-box" evidence="7">
    <location>
        <begin position="1"/>
        <end position="61"/>
    </location>
</feature>
<dbReference type="GO" id="GO:0005634">
    <property type="term" value="C:nucleus"/>
    <property type="evidence" value="ECO:0007669"/>
    <property type="project" value="UniProtKB-SubCell"/>
</dbReference>
<evidence type="ECO:0000313" key="9">
    <source>
        <dbReference type="EMBL" id="KAK9052802.1"/>
    </source>
</evidence>
<organism evidence="9 10">
    <name type="scientific">Deinandra increscens subsp. villosa</name>
    <dbReference type="NCBI Taxonomy" id="3103831"/>
    <lineage>
        <taxon>Eukaryota</taxon>
        <taxon>Viridiplantae</taxon>
        <taxon>Streptophyta</taxon>
        <taxon>Embryophyta</taxon>
        <taxon>Tracheophyta</taxon>
        <taxon>Spermatophyta</taxon>
        <taxon>Magnoliopsida</taxon>
        <taxon>eudicotyledons</taxon>
        <taxon>Gunneridae</taxon>
        <taxon>Pentapetalae</taxon>
        <taxon>asterids</taxon>
        <taxon>campanulids</taxon>
        <taxon>Asterales</taxon>
        <taxon>Asteraceae</taxon>
        <taxon>Asteroideae</taxon>
        <taxon>Heliantheae alliance</taxon>
        <taxon>Madieae</taxon>
        <taxon>Madiinae</taxon>
        <taxon>Deinandra</taxon>
    </lineage>
</organism>
<evidence type="ECO:0000256" key="3">
    <source>
        <dbReference type="ARBA" id="ARBA00023125"/>
    </source>
</evidence>
<feature type="coiled-coil region" evidence="6">
    <location>
        <begin position="149"/>
        <end position="176"/>
    </location>
</feature>
<dbReference type="PROSITE" id="PS51297">
    <property type="entry name" value="K_BOX"/>
    <property type="match status" value="1"/>
</dbReference>
<feature type="domain" description="K-box" evidence="8">
    <location>
        <begin position="90"/>
        <end position="180"/>
    </location>
</feature>
<dbReference type="PANTHER" id="PTHR48019">
    <property type="entry name" value="SERUM RESPONSE FACTOR HOMOLOG"/>
    <property type="match status" value="1"/>
</dbReference>
<keyword evidence="2" id="KW-0805">Transcription regulation</keyword>
<proteinExistence type="predicted"/>
<keyword evidence="4" id="KW-0804">Transcription</keyword>
<evidence type="ECO:0000256" key="1">
    <source>
        <dbReference type="ARBA" id="ARBA00004123"/>
    </source>
</evidence>
<dbReference type="Gene3D" id="3.40.1810.10">
    <property type="entry name" value="Transcription factor, MADS-box"/>
    <property type="match status" value="1"/>
</dbReference>
<dbReference type="GO" id="GO:0003700">
    <property type="term" value="F:DNA-binding transcription factor activity"/>
    <property type="evidence" value="ECO:0007669"/>
    <property type="project" value="InterPro"/>
</dbReference>
<dbReference type="SMART" id="SM00432">
    <property type="entry name" value="MADS"/>
    <property type="match status" value="1"/>
</dbReference>
<name>A0AAP0CET5_9ASTR</name>
<dbReference type="Proteomes" id="UP001408789">
    <property type="component" value="Unassembled WGS sequence"/>
</dbReference>
<dbReference type="InterPro" id="IPR033896">
    <property type="entry name" value="MEF2-like_N"/>
</dbReference>
<dbReference type="GO" id="GO:0000977">
    <property type="term" value="F:RNA polymerase II transcription regulatory region sequence-specific DNA binding"/>
    <property type="evidence" value="ECO:0007669"/>
    <property type="project" value="InterPro"/>
</dbReference>
<dbReference type="InterPro" id="IPR002487">
    <property type="entry name" value="TF_Kbox"/>
</dbReference>
<dbReference type="SUPFAM" id="SSF55455">
    <property type="entry name" value="SRF-like"/>
    <property type="match status" value="1"/>
</dbReference>
<dbReference type="AlphaFoldDB" id="A0AAP0CET5"/>
<evidence type="ECO:0000256" key="4">
    <source>
        <dbReference type="ARBA" id="ARBA00023163"/>
    </source>
</evidence>
<sequence>MGRGKVQMKRIEDKNSRLVTFSKRRTGLIKKARHLSVLCDVDTAVIVFSAGGKLYEFSSGSNNSVDRIVSRYKRSFLEAGEINPTGAGEDLELLLQCNRFRTCKEILQAVDRLADKNNAEELSVNDMTQLEQELDAALVQTRLRKTQLLMEYISTLKEKENKLNGEKEELEKQGQSKTPLVSLGDKPFGRCFDLQVASAEENIDVNDLATNSTQLITLPLFNG</sequence>
<evidence type="ECO:0000259" key="7">
    <source>
        <dbReference type="PROSITE" id="PS50066"/>
    </source>
</evidence>
<dbReference type="InterPro" id="IPR036879">
    <property type="entry name" value="TF_MADSbox_sf"/>
</dbReference>
<dbReference type="GO" id="GO:0046983">
    <property type="term" value="F:protein dimerization activity"/>
    <property type="evidence" value="ECO:0007669"/>
    <property type="project" value="InterPro"/>
</dbReference>
<evidence type="ECO:0000256" key="5">
    <source>
        <dbReference type="ARBA" id="ARBA00023242"/>
    </source>
</evidence>
<dbReference type="InterPro" id="IPR050142">
    <property type="entry name" value="MADS-box/MEF2_TF"/>
</dbReference>
<dbReference type="PRINTS" id="PR00404">
    <property type="entry name" value="MADSDOMAIN"/>
</dbReference>
<keyword evidence="3" id="KW-0238">DNA-binding</keyword>
<keyword evidence="5" id="KW-0539">Nucleus</keyword>
<evidence type="ECO:0000259" key="8">
    <source>
        <dbReference type="PROSITE" id="PS51297"/>
    </source>
</evidence>